<evidence type="ECO:0000313" key="3">
    <source>
        <dbReference type="Proteomes" id="UP001444625"/>
    </source>
</evidence>
<keyword evidence="3" id="KW-1185">Reference proteome</keyword>
<proteinExistence type="predicted"/>
<dbReference type="RefSeq" id="WP_345823167.1">
    <property type="nucleotide sequence ID" value="NZ_JBDIML010000001.1"/>
</dbReference>
<gene>
    <name evidence="2" type="ORF">ABC228_00690</name>
</gene>
<protein>
    <submittedName>
        <fullName evidence="2">Helix-turn-helix domain-containing protein</fullName>
    </submittedName>
</protein>
<dbReference type="Proteomes" id="UP001444625">
    <property type="component" value="Unassembled WGS sequence"/>
</dbReference>
<sequence>MRYTSKTKDDFIVAVQNEVMTTSEVIEALDITRQSLYSLVKRGKLNPIKEVSRDKLFLREDVEERKQAAKSLQEKYRPYDK</sequence>
<feature type="domain" description="Helix-turn-helix" evidence="1">
    <location>
        <begin position="19"/>
        <end position="67"/>
    </location>
</feature>
<comment type="caution">
    <text evidence="2">The sequence shown here is derived from an EMBL/GenBank/DDBJ whole genome shotgun (WGS) entry which is preliminary data.</text>
</comment>
<organism evidence="2 3">
    <name type="scientific">Ornithinibacillus xuwenensis</name>
    <dbReference type="NCBI Taxonomy" id="3144668"/>
    <lineage>
        <taxon>Bacteria</taxon>
        <taxon>Bacillati</taxon>
        <taxon>Bacillota</taxon>
        <taxon>Bacilli</taxon>
        <taxon>Bacillales</taxon>
        <taxon>Bacillaceae</taxon>
        <taxon>Ornithinibacillus</taxon>
    </lineage>
</organism>
<evidence type="ECO:0000259" key="1">
    <source>
        <dbReference type="Pfam" id="PF12728"/>
    </source>
</evidence>
<dbReference type="EMBL" id="JBDIML010000001">
    <property type="protein sequence ID" value="MEN2765692.1"/>
    <property type="molecule type" value="Genomic_DNA"/>
</dbReference>
<reference evidence="2 3" key="1">
    <citation type="submission" date="2024-05" db="EMBL/GenBank/DDBJ databases">
        <authorList>
            <person name="Haq I."/>
            <person name="Ullah Z."/>
            <person name="Ahmad R."/>
            <person name="Li M."/>
            <person name="Tong Y."/>
        </authorList>
    </citation>
    <scope>NUCLEOTIDE SEQUENCE [LARGE SCALE GENOMIC DNA]</scope>
    <source>
        <strain evidence="2 3">16A2E</strain>
    </source>
</reference>
<evidence type="ECO:0000313" key="2">
    <source>
        <dbReference type="EMBL" id="MEN2765692.1"/>
    </source>
</evidence>
<accession>A0ABU9XBQ8</accession>
<dbReference type="Pfam" id="PF12728">
    <property type="entry name" value="HTH_17"/>
    <property type="match status" value="1"/>
</dbReference>
<dbReference type="InterPro" id="IPR041657">
    <property type="entry name" value="HTH_17"/>
</dbReference>
<name>A0ABU9XBQ8_9BACI</name>